<protein>
    <submittedName>
        <fullName evidence="2">Uncharacterized protein</fullName>
    </submittedName>
</protein>
<dbReference type="RefSeq" id="WP_266055590.1">
    <property type="nucleotide sequence ID" value="NZ_JAPFQN010000003.1"/>
</dbReference>
<feature type="region of interest" description="Disordered" evidence="1">
    <location>
        <begin position="1"/>
        <end position="20"/>
    </location>
</feature>
<dbReference type="Proteomes" id="UP001209885">
    <property type="component" value="Unassembled WGS sequence"/>
</dbReference>
<reference evidence="2 3" key="1">
    <citation type="submission" date="2022-11" db="EMBL/GenBank/DDBJ databases">
        <title>The characterization of three novel Bacteroidetes species and genomic analysis of their roles in tidal elemental geochemical cycles.</title>
        <authorList>
            <person name="Ma K."/>
        </authorList>
    </citation>
    <scope>NUCLEOTIDE SEQUENCE [LARGE SCALE GENOMIC DNA]</scope>
    <source>
        <strain evidence="2 3">M17</strain>
    </source>
</reference>
<proteinExistence type="predicted"/>
<accession>A0ABT3RPX1</accession>
<dbReference type="EMBL" id="JAPFQN010000003">
    <property type="protein sequence ID" value="MCX2743215.1"/>
    <property type="molecule type" value="Genomic_DNA"/>
</dbReference>
<evidence type="ECO:0000256" key="1">
    <source>
        <dbReference type="SAM" id="MobiDB-lite"/>
    </source>
</evidence>
<sequence length="61" mass="7037">MTQWEKESDMRGFAKNGSHLNAMKNNKNIAREIRTITIETDKLPTWKEAKLLLSSGKALKY</sequence>
<gene>
    <name evidence="2" type="ORF">OO013_05025</name>
</gene>
<name>A0ABT3RPX1_9BACT</name>
<evidence type="ECO:0000313" key="2">
    <source>
        <dbReference type="EMBL" id="MCX2743215.1"/>
    </source>
</evidence>
<feature type="compositionally biased region" description="Basic and acidic residues" evidence="1">
    <location>
        <begin position="1"/>
        <end position="12"/>
    </location>
</feature>
<evidence type="ECO:0000313" key="3">
    <source>
        <dbReference type="Proteomes" id="UP001209885"/>
    </source>
</evidence>
<comment type="caution">
    <text evidence="2">The sequence shown here is derived from an EMBL/GenBank/DDBJ whole genome shotgun (WGS) entry which is preliminary data.</text>
</comment>
<keyword evidence="3" id="KW-1185">Reference proteome</keyword>
<organism evidence="2 3">
    <name type="scientific">Mangrovivirga halotolerans</name>
    <dbReference type="NCBI Taxonomy" id="2993936"/>
    <lineage>
        <taxon>Bacteria</taxon>
        <taxon>Pseudomonadati</taxon>
        <taxon>Bacteroidota</taxon>
        <taxon>Cytophagia</taxon>
        <taxon>Cytophagales</taxon>
        <taxon>Mangrovivirgaceae</taxon>
        <taxon>Mangrovivirga</taxon>
    </lineage>
</organism>